<evidence type="ECO:0000313" key="2">
    <source>
        <dbReference type="Proteomes" id="UP000007266"/>
    </source>
</evidence>
<accession>D6WZ12</accession>
<reference evidence="1 2" key="1">
    <citation type="journal article" date="2008" name="Nature">
        <title>The genome of the model beetle and pest Tribolium castaneum.</title>
        <authorList>
            <consortium name="Tribolium Genome Sequencing Consortium"/>
            <person name="Richards S."/>
            <person name="Gibbs R.A."/>
            <person name="Weinstock G.M."/>
            <person name="Brown S.J."/>
            <person name="Denell R."/>
            <person name="Beeman R.W."/>
            <person name="Gibbs R."/>
            <person name="Beeman R.W."/>
            <person name="Brown S.J."/>
            <person name="Bucher G."/>
            <person name="Friedrich M."/>
            <person name="Grimmelikhuijzen C.J."/>
            <person name="Klingler M."/>
            <person name="Lorenzen M."/>
            <person name="Richards S."/>
            <person name="Roth S."/>
            <person name="Schroder R."/>
            <person name="Tautz D."/>
            <person name="Zdobnov E.M."/>
            <person name="Muzny D."/>
            <person name="Gibbs R.A."/>
            <person name="Weinstock G.M."/>
            <person name="Attaway T."/>
            <person name="Bell S."/>
            <person name="Buhay C.J."/>
            <person name="Chandrabose M.N."/>
            <person name="Chavez D."/>
            <person name="Clerk-Blankenburg K.P."/>
            <person name="Cree A."/>
            <person name="Dao M."/>
            <person name="Davis C."/>
            <person name="Chacko J."/>
            <person name="Dinh H."/>
            <person name="Dugan-Rocha S."/>
            <person name="Fowler G."/>
            <person name="Garner T.T."/>
            <person name="Garnes J."/>
            <person name="Gnirke A."/>
            <person name="Hawes A."/>
            <person name="Hernandez J."/>
            <person name="Hines S."/>
            <person name="Holder M."/>
            <person name="Hume J."/>
            <person name="Jhangiani S.N."/>
            <person name="Joshi V."/>
            <person name="Khan Z.M."/>
            <person name="Jackson L."/>
            <person name="Kovar C."/>
            <person name="Kowis A."/>
            <person name="Lee S."/>
            <person name="Lewis L.R."/>
            <person name="Margolis J."/>
            <person name="Morgan M."/>
            <person name="Nazareth L.V."/>
            <person name="Nguyen N."/>
            <person name="Okwuonu G."/>
            <person name="Parker D."/>
            <person name="Richards S."/>
            <person name="Ruiz S.J."/>
            <person name="Santibanez J."/>
            <person name="Savard J."/>
            <person name="Scherer S.E."/>
            <person name="Schneider B."/>
            <person name="Sodergren E."/>
            <person name="Tautz D."/>
            <person name="Vattahil S."/>
            <person name="Villasana D."/>
            <person name="White C.S."/>
            <person name="Wright R."/>
            <person name="Park Y."/>
            <person name="Beeman R.W."/>
            <person name="Lord J."/>
            <person name="Oppert B."/>
            <person name="Lorenzen M."/>
            <person name="Brown S."/>
            <person name="Wang L."/>
            <person name="Savard J."/>
            <person name="Tautz D."/>
            <person name="Richards S."/>
            <person name="Weinstock G."/>
            <person name="Gibbs R.A."/>
            <person name="Liu Y."/>
            <person name="Worley K."/>
            <person name="Weinstock G."/>
            <person name="Elsik C.G."/>
            <person name="Reese J.T."/>
            <person name="Elhaik E."/>
            <person name="Landan G."/>
            <person name="Graur D."/>
            <person name="Arensburger P."/>
            <person name="Atkinson P."/>
            <person name="Beeman R.W."/>
            <person name="Beidler J."/>
            <person name="Brown S.J."/>
            <person name="Demuth J.P."/>
            <person name="Drury D.W."/>
            <person name="Du Y.Z."/>
            <person name="Fujiwara H."/>
            <person name="Lorenzen M."/>
            <person name="Maselli V."/>
            <person name="Osanai M."/>
            <person name="Park Y."/>
            <person name="Robertson H.M."/>
            <person name="Tu Z."/>
            <person name="Wang J.J."/>
            <person name="Wang S."/>
            <person name="Richards S."/>
            <person name="Song H."/>
            <person name="Zhang L."/>
            <person name="Sodergren E."/>
            <person name="Werner D."/>
            <person name="Stanke M."/>
            <person name="Morgenstern B."/>
            <person name="Solovyev V."/>
            <person name="Kosarev P."/>
            <person name="Brown G."/>
            <person name="Chen H.C."/>
            <person name="Ermolaeva O."/>
            <person name="Hlavina W."/>
            <person name="Kapustin Y."/>
            <person name="Kiryutin B."/>
            <person name="Kitts P."/>
            <person name="Maglott D."/>
            <person name="Pruitt K."/>
            <person name="Sapojnikov V."/>
            <person name="Souvorov A."/>
            <person name="Mackey A.J."/>
            <person name="Waterhouse R.M."/>
            <person name="Wyder S."/>
            <person name="Zdobnov E.M."/>
            <person name="Zdobnov E.M."/>
            <person name="Wyder S."/>
            <person name="Kriventseva E.V."/>
            <person name="Kadowaki T."/>
            <person name="Bork P."/>
            <person name="Aranda M."/>
            <person name="Bao R."/>
            <person name="Beermann A."/>
            <person name="Berns N."/>
            <person name="Bolognesi R."/>
            <person name="Bonneton F."/>
            <person name="Bopp D."/>
            <person name="Brown S.J."/>
            <person name="Bucher G."/>
            <person name="Butts T."/>
            <person name="Chaumot A."/>
            <person name="Denell R.E."/>
            <person name="Ferrier D.E."/>
            <person name="Friedrich M."/>
            <person name="Gordon C.M."/>
            <person name="Jindra M."/>
            <person name="Klingler M."/>
            <person name="Lan Q."/>
            <person name="Lattorff H.M."/>
            <person name="Laudet V."/>
            <person name="von Levetsow C."/>
            <person name="Liu Z."/>
            <person name="Lutz R."/>
            <person name="Lynch J.A."/>
            <person name="da Fonseca R.N."/>
            <person name="Posnien N."/>
            <person name="Reuter R."/>
            <person name="Roth S."/>
            <person name="Savard J."/>
            <person name="Schinko J.B."/>
            <person name="Schmitt C."/>
            <person name="Schoppmeier M."/>
            <person name="Schroder R."/>
            <person name="Shippy T.D."/>
            <person name="Simonnet F."/>
            <person name="Marques-Souza H."/>
            <person name="Tautz D."/>
            <person name="Tomoyasu Y."/>
            <person name="Trauner J."/>
            <person name="Van der Zee M."/>
            <person name="Vervoort M."/>
            <person name="Wittkopp N."/>
            <person name="Wimmer E.A."/>
            <person name="Yang X."/>
            <person name="Jones A.K."/>
            <person name="Sattelle D.B."/>
            <person name="Ebert P.R."/>
            <person name="Nelson D."/>
            <person name="Scott J.G."/>
            <person name="Beeman R.W."/>
            <person name="Muthukrishnan S."/>
            <person name="Kramer K.J."/>
            <person name="Arakane Y."/>
            <person name="Beeman R.W."/>
            <person name="Zhu Q."/>
            <person name="Hogenkamp D."/>
            <person name="Dixit R."/>
            <person name="Oppert B."/>
            <person name="Jiang H."/>
            <person name="Zou Z."/>
            <person name="Marshall J."/>
            <person name="Elpidina E."/>
            <person name="Vinokurov K."/>
            <person name="Oppert C."/>
            <person name="Zou Z."/>
            <person name="Evans J."/>
            <person name="Lu Z."/>
            <person name="Zhao P."/>
            <person name="Sumathipala N."/>
            <person name="Altincicek B."/>
            <person name="Vilcinskas A."/>
            <person name="Williams M."/>
            <person name="Hultmark D."/>
            <person name="Hetru C."/>
            <person name="Jiang H."/>
            <person name="Grimmelikhuijzen C.J."/>
            <person name="Hauser F."/>
            <person name="Cazzamali G."/>
            <person name="Williamson M."/>
            <person name="Park Y."/>
            <person name="Li B."/>
            <person name="Tanaka Y."/>
            <person name="Predel R."/>
            <person name="Neupert S."/>
            <person name="Schachtner J."/>
            <person name="Verleyen P."/>
            <person name="Raible F."/>
            <person name="Bork P."/>
            <person name="Friedrich M."/>
            <person name="Walden K.K."/>
            <person name="Robertson H.M."/>
            <person name="Angeli S."/>
            <person name="Foret S."/>
            <person name="Bucher G."/>
            <person name="Schuetz S."/>
            <person name="Maleszka R."/>
            <person name="Wimmer E.A."/>
            <person name="Beeman R.W."/>
            <person name="Lorenzen M."/>
            <person name="Tomoyasu Y."/>
            <person name="Miller S.C."/>
            <person name="Grossmann D."/>
            <person name="Bucher G."/>
        </authorList>
    </citation>
    <scope>NUCLEOTIDE SEQUENCE [LARGE SCALE GENOMIC DNA]</scope>
    <source>
        <strain evidence="1 2">Georgia GA2</strain>
    </source>
</reference>
<protein>
    <submittedName>
        <fullName evidence="1">Uncharacterized protein</fullName>
    </submittedName>
</protein>
<gene>
    <name evidence="1" type="primary">GLEAN_05402</name>
    <name evidence="1" type="ORF">TcasGA2_TC005402</name>
</gene>
<sequence>MAIRERSNWTQFVRDVADLCQLRPRLINSRCLEQRLHALVDVELERQSHGTPTTRTFTATRFKS</sequence>
<organism evidence="1 2">
    <name type="scientific">Tribolium castaneum</name>
    <name type="common">Red flour beetle</name>
    <dbReference type="NCBI Taxonomy" id="7070"/>
    <lineage>
        <taxon>Eukaryota</taxon>
        <taxon>Metazoa</taxon>
        <taxon>Ecdysozoa</taxon>
        <taxon>Arthropoda</taxon>
        <taxon>Hexapoda</taxon>
        <taxon>Insecta</taxon>
        <taxon>Pterygota</taxon>
        <taxon>Neoptera</taxon>
        <taxon>Endopterygota</taxon>
        <taxon>Coleoptera</taxon>
        <taxon>Polyphaga</taxon>
        <taxon>Cucujiformia</taxon>
        <taxon>Tenebrionidae</taxon>
        <taxon>Tenebrionidae incertae sedis</taxon>
        <taxon>Tribolium</taxon>
    </lineage>
</organism>
<dbReference type="InParanoid" id="D6WZ12"/>
<dbReference type="HOGENOM" id="CLU_2870500_0_0_1"/>
<dbReference type="AlphaFoldDB" id="D6WZ12"/>
<evidence type="ECO:0000313" key="1">
    <source>
        <dbReference type="EMBL" id="EFA07833.1"/>
    </source>
</evidence>
<proteinExistence type="predicted"/>
<name>D6WZ12_TRICA</name>
<dbReference type="Proteomes" id="UP000007266">
    <property type="component" value="Linkage group 8"/>
</dbReference>
<reference evidence="1 2" key="2">
    <citation type="journal article" date="2010" name="Nucleic Acids Res.">
        <title>BeetleBase in 2010: revisions to provide comprehensive genomic information for Tribolium castaneum.</title>
        <authorList>
            <person name="Kim H.S."/>
            <person name="Murphy T."/>
            <person name="Xia J."/>
            <person name="Caragea D."/>
            <person name="Park Y."/>
            <person name="Beeman R.W."/>
            <person name="Lorenzen M.D."/>
            <person name="Butcher S."/>
            <person name="Manak J.R."/>
            <person name="Brown S.J."/>
        </authorList>
    </citation>
    <scope>GENOME REANNOTATION</scope>
    <source>
        <strain evidence="1 2">Georgia GA2</strain>
    </source>
</reference>
<keyword evidence="2" id="KW-1185">Reference proteome</keyword>
<dbReference type="EMBL" id="KQ971363">
    <property type="protein sequence ID" value="EFA07833.1"/>
    <property type="molecule type" value="Genomic_DNA"/>
</dbReference>